<protein>
    <recommendedName>
        <fullName evidence="3">G protein-coupled receptor</fullName>
    </recommendedName>
</protein>
<feature type="non-terminal residue" evidence="1">
    <location>
        <position position="1"/>
    </location>
</feature>
<dbReference type="EMBL" id="BTRK01000004">
    <property type="protein sequence ID" value="GMR45445.1"/>
    <property type="molecule type" value="Genomic_DNA"/>
</dbReference>
<reference evidence="2" key="1">
    <citation type="submission" date="2022-10" db="EMBL/GenBank/DDBJ databases">
        <title>Genome assembly of Pristionchus species.</title>
        <authorList>
            <person name="Yoshida K."/>
            <person name="Sommer R.J."/>
        </authorList>
    </citation>
    <scope>NUCLEOTIDE SEQUENCE [LARGE SCALE GENOMIC DNA]</scope>
    <source>
        <strain evidence="2">RS5460</strain>
    </source>
</reference>
<keyword evidence="2" id="KW-1185">Reference proteome</keyword>
<gene>
    <name evidence="1" type="ORF">PMAYCL1PPCAC_15640</name>
</gene>
<dbReference type="SUPFAM" id="SSF81321">
    <property type="entry name" value="Family A G protein-coupled receptor-like"/>
    <property type="match status" value="1"/>
</dbReference>
<dbReference type="Pfam" id="PF10326">
    <property type="entry name" value="7TM_GPCR_Str"/>
    <property type="match status" value="1"/>
</dbReference>
<evidence type="ECO:0000313" key="1">
    <source>
        <dbReference type="EMBL" id="GMR45445.1"/>
    </source>
</evidence>
<dbReference type="Proteomes" id="UP001328107">
    <property type="component" value="Unassembled WGS sequence"/>
</dbReference>
<evidence type="ECO:0000313" key="2">
    <source>
        <dbReference type="Proteomes" id="UP001328107"/>
    </source>
</evidence>
<evidence type="ECO:0008006" key="3">
    <source>
        <dbReference type="Google" id="ProtNLM"/>
    </source>
</evidence>
<proteinExistence type="predicted"/>
<comment type="caution">
    <text evidence="1">The sequence shown here is derived from an EMBL/GenBank/DDBJ whole genome shotgun (WGS) entry which is preliminary data.</text>
</comment>
<organism evidence="1 2">
    <name type="scientific">Pristionchus mayeri</name>
    <dbReference type="NCBI Taxonomy" id="1317129"/>
    <lineage>
        <taxon>Eukaryota</taxon>
        <taxon>Metazoa</taxon>
        <taxon>Ecdysozoa</taxon>
        <taxon>Nematoda</taxon>
        <taxon>Chromadorea</taxon>
        <taxon>Rhabditida</taxon>
        <taxon>Rhabditina</taxon>
        <taxon>Diplogasteromorpha</taxon>
        <taxon>Diplogasteroidea</taxon>
        <taxon>Neodiplogasteridae</taxon>
        <taxon>Pristionchus</taxon>
    </lineage>
</organism>
<dbReference type="InterPro" id="IPR019428">
    <property type="entry name" value="7TM_GPCR_serpentine_rcpt_Str"/>
</dbReference>
<dbReference type="PANTHER" id="PTHR22943">
    <property type="entry name" value="7-TRANSMEMBRANE DOMAIN RECEPTOR C.ELEGANS"/>
    <property type="match status" value="1"/>
</dbReference>
<name>A0AAN5CJD8_9BILA</name>
<dbReference type="PANTHER" id="PTHR22943:SF248">
    <property type="entry name" value="SEVEN TM RECEPTOR"/>
    <property type="match status" value="1"/>
</dbReference>
<sequence>TFVASIFVYIPYFCVGNFPFLGWPDYHLSELCTVLTSCFPTWDAIVIICLMKAYREGLISIFFCRNPSVAIASSVWQSSSMANSGSKQSTIRA</sequence>
<accession>A0AAN5CJD8</accession>
<dbReference type="AlphaFoldDB" id="A0AAN5CJD8"/>